<evidence type="ECO:0000256" key="3">
    <source>
        <dbReference type="ARBA" id="ARBA00022630"/>
    </source>
</evidence>
<evidence type="ECO:0000256" key="5">
    <source>
        <dbReference type="ARBA" id="ARBA00022692"/>
    </source>
</evidence>
<feature type="transmembrane region" description="Helical" evidence="10">
    <location>
        <begin position="302"/>
        <end position="320"/>
    </location>
</feature>
<evidence type="ECO:0000256" key="10">
    <source>
        <dbReference type="SAM" id="Phobius"/>
    </source>
</evidence>
<evidence type="ECO:0000256" key="4">
    <source>
        <dbReference type="ARBA" id="ARBA00022643"/>
    </source>
</evidence>
<dbReference type="GO" id="GO:0055085">
    <property type="term" value="P:transmembrane transport"/>
    <property type="evidence" value="ECO:0007669"/>
    <property type="project" value="InterPro"/>
</dbReference>
<dbReference type="GO" id="GO:0005886">
    <property type="term" value="C:plasma membrane"/>
    <property type="evidence" value="ECO:0007669"/>
    <property type="project" value="TreeGrafter"/>
</dbReference>
<evidence type="ECO:0000256" key="9">
    <source>
        <dbReference type="ARBA" id="ARBA00023136"/>
    </source>
</evidence>
<dbReference type="NCBIfam" id="NF002011">
    <property type="entry name" value="PRK00816.1"/>
    <property type="match status" value="1"/>
</dbReference>
<feature type="transmembrane region" description="Helical" evidence="10">
    <location>
        <begin position="249"/>
        <end position="266"/>
    </location>
</feature>
<dbReference type="AlphaFoldDB" id="A0A3B0W3U6"/>
<keyword evidence="4" id="KW-0288">FMN</keyword>
<gene>
    <name evidence="11" type="ORF">MNBD_GAMMA06-2266</name>
</gene>
<keyword evidence="9 10" id="KW-0472">Membrane</keyword>
<keyword evidence="7" id="KW-0249">Electron transport</keyword>
<feature type="transmembrane region" description="Helical" evidence="10">
    <location>
        <begin position="326"/>
        <end position="344"/>
    </location>
</feature>
<dbReference type="InterPro" id="IPR004338">
    <property type="entry name" value="NqrB/RnfD"/>
</dbReference>
<reference evidence="11" key="1">
    <citation type="submission" date="2018-06" db="EMBL/GenBank/DDBJ databases">
        <authorList>
            <person name="Zhirakovskaya E."/>
        </authorList>
    </citation>
    <scope>NUCLEOTIDE SEQUENCE</scope>
</reference>
<feature type="transmembrane region" description="Helical" evidence="10">
    <location>
        <begin position="272"/>
        <end position="290"/>
    </location>
</feature>
<protein>
    <submittedName>
        <fullName evidence="11">Electron transport complex protein RnfD</fullName>
    </submittedName>
</protein>
<dbReference type="NCBIfam" id="TIGR01946">
    <property type="entry name" value="rnfD"/>
    <property type="match status" value="1"/>
</dbReference>
<evidence type="ECO:0000256" key="7">
    <source>
        <dbReference type="ARBA" id="ARBA00022982"/>
    </source>
</evidence>
<keyword evidence="6" id="KW-1278">Translocase</keyword>
<proteinExistence type="inferred from homology"/>
<feature type="transmembrane region" description="Helical" evidence="10">
    <location>
        <begin position="44"/>
        <end position="61"/>
    </location>
</feature>
<sequence length="354" mass="38677">MLFKRTPSPHIKQNITVQGMMLNVLYALIPGTVAAIYFFGWGVLFNLIIAISVCLLTEAVILKLRHREVTDTLMDGSALLTACLLALALPSLAPWWITVIASISAIAVAKHLYGGLGFNPFNPAMVGYIVVMISFPLEMTLWSAPAGVGTGLHNLYGWADFTTTFNWVFFNALPSGETIDSISMATPIDLIKTQLNQFHDVIETRKNIAYSPLFSSISGTGWQWVNILFLGGGIWLVKKDVADWRIPTAFLISLALISNLFSVIDYSTNSSALFHLFSGGTMLCAFFIATDPITASTTPKGRWIYGAGIGALVYIIRSWGGYPDGIAFAVVLMNIAAPLIDYYTQPKVYGEPDK</sequence>
<dbReference type="EMBL" id="UOFD01000015">
    <property type="protein sequence ID" value="VAW50535.1"/>
    <property type="molecule type" value="Genomic_DNA"/>
</dbReference>
<keyword evidence="1" id="KW-0813">Transport</keyword>
<name>A0A3B0W3U6_9ZZZZ</name>
<dbReference type="GO" id="GO:0022900">
    <property type="term" value="P:electron transport chain"/>
    <property type="evidence" value="ECO:0007669"/>
    <property type="project" value="InterPro"/>
</dbReference>
<keyword evidence="2" id="KW-0597">Phosphoprotein</keyword>
<organism evidence="11">
    <name type="scientific">hydrothermal vent metagenome</name>
    <dbReference type="NCBI Taxonomy" id="652676"/>
    <lineage>
        <taxon>unclassified sequences</taxon>
        <taxon>metagenomes</taxon>
        <taxon>ecological metagenomes</taxon>
    </lineage>
</organism>
<dbReference type="PANTHER" id="PTHR30578:SF0">
    <property type="entry name" value="ION-TRANSLOCATING OXIDOREDUCTASE COMPLEX SUBUNIT D"/>
    <property type="match status" value="1"/>
</dbReference>
<keyword evidence="8 10" id="KW-1133">Transmembrane helix</keyword>
<feature type="transmembrane region" description="Helical" evidence="10">
    <location>
        <begin position="73"/>
        <end position="89"/>
    </location>
</feature>
<keyword evidence="5 10" id="KW-0812">Transmembrane</keyword>
<evidence type="ECO:0000256" key="2">
    <source>
        <dbReference type="ARBA" id="ARBA00022553"/>
    </source>
</evidence>
<dbReference type="PANTHER" id="PTHR30578">
    <property type="entry name" value="ELECTRON TRANSPORT COMPLEX PROTEIN RNFD"/>
    <property type="match status" value="1"/>
</dbReference>
<evidence type="ECO:0000256" key="6">
    <source>
        <dbReference type="ARBA" id="ARBA00022967"/>
    </source>
</evidence>
<dbReference type="InterPro" id="IPR011303">
    <property type="entry name" value="RnfD_bac"/>
</dbReference>
<feature type="transmembrane region" description="Helical" evidence="10">
    <location>
        <begin position="221"/>
        <end position="237"/>
    </location>
</feature>
<evidence type="ECO:0000256" key="1">
    <source>
        <dbReference type="ARBA" id="ARBA00022448"/>
    </source>
</evidence>
<evidence type="ECO:0000313" key="11">
    <source>
        <dbReference type="EMBL" id="VAW50535.1"/>
    </source>
</evidence>
<keyword evidence="3" id="KW-0285">Flavoprotein</keyword>
<dbReference type="HAMAP" id="MF_00462">
    <property type="entry name" value="RsxD_RnfD"/>
    <property type="match status" value="1"/>
</dbReference>
<dbReference type="Pfam" id="PF03116">
    <property type="entry name" value="NQR2_RnfD_RnfE"/>
    <property type="match status" value="1"/>
</dbReference>
<feature type="transmembrane region" description="Helical" evidence="10">
    <location>
        <begin position="20"/>
        <end position="38"/>
    </location>
</feature>
<evidence type="ECO:0000256" key="8">
    <source>
        <dbReference type="ARBA" id="ARBA00022989"/>
    </source>
</evidence>
<accession>A0A3B0W3U6</accession>